<dbReference type="CDD" id="cd05830">
    <property type="entry name" value="Sortase_E"/>
    <property type="match status" value="1"/>
</dbReference>
<feature type="active site" description="Acyl-thioester intermediate" evidence="2">
    <location>
        <position position="236"/>
    </location>
</feature>
<feature type="compositionally biased region" description="Low complexity" evidence="3">
    <location>
        <begin position="1"/>
        <end position="10"/>
    </location>
</feature>
<dbReference type="Gene3D" id="2.40.260.10">
    <property type="entry name" value="Sortase"/>
    <property type="match status" value="1"/>
</dbReference>
<evidence type="ECO:0000256" key="1">
    <source>
        <dbReference type="ARBA" id="ARBA00022801"/>
    </source>
</evidence>
<dbReference type="OrthoDB" id="5242879at2"/>
<feature type="region of interest" description="Disordered" evidence="3">
    <location>
        <begin position="62"/>
        <end position="112"/>
    </location>
</feature>
<name>A0A6N7KN03_9ACTN</name>
<protein>
    <submittedName>
        <fullName evidence="4">Class E sortase</fullName>
    </submittedName>
</protein>
<feature type="region of interest" description="Disordered" evidence="3">
    <location>
        <begin position="1"/>
        <end position="25"/>
    </location>
</feature>
<dbReference type="SUPFAM" id="SSF63817">
    <property type="entry name" value="Sortase"/>
    <property type="match status" value="1"/>
</dbReference>
<organism evidence="4 5">
    <name type="scientific">Streptomyces kaniharaensis</name>
    <dbReference type="NCBI Taxonomy" id="212423"/>
    <lineage>
        <taxon>Bacteria</taxon>
        <taxon>Bacillati</taxon>
        <taxon>Actinomycetota</taxon>
        <taxon>Actinomycetes</taxon>
        <taxon>Kitasatosporales</taxon>
        <taxon>Streptomycetaceae</taxon>
        <taxon>Streptomyces</taxon>
    </lineage>
</organism>
<dbReference type="InterPro" id="IPR042003">
    <property type="entry name" value="Sortase_E"/>
</dbReference>
<dbReference type="InterPro" id="IPR023365">
    <property type="entry name" value="Sortase_dom-sf"/>
</dbReference>
<evidence type="ECO:0000256" key="3">
    <source>
        <dbReference type="SAM" id="MobiDB-lite"/>
    </source>
</evidence>
<comment type="caution">
    <text evidence="4">The sequence shown here is derived from an EMBL/GenBank/DDBJ whole genome shotgun (WGS) entry which is preliminary data.</text>
</comment>
<dbReference type="NCBIfam" id="NF033747">
    <property type="entry name" value="class_E_sortase"/>
    <property type="match status" value="1"/>
</dbReference>
<sequence length="262" mass="27476">MTAPAPTPDDGGAGPGAEAGAVPSAEPAEAVRGYRLDRRWIALCVVLCAATGGFLFPEGSVPAGSGSEPGPALVRQPVPVPSGKPSLPQPSASPAPSGTSRSPEPRPTPGQDIAAISIPHLEQLGHPYRFTVKEGVDKASILNTGAVGHYEDTQLPGEEGNFGLAAHRNTHGEPFRYINELRPGDTVLVETASASYQYVLDLELPQTGADNYSVLDPVPSQGGYNKPGRYITLTTCTPEFTSKYRLIWWGHLERVAKGTGGS</sequence>
<keyword evidence="5" id="KW-1185">Reference proteome</keyword>
<accession>A0A6N7KN03</accession>
<dbReference type="InterPro" id="IPR053465">
    <property type="entry name" value="Sortase_Class_E"/>
</dbReference>
<feature type="active site" description="Proton donor/acceptor" evidence="2">
    <location>
        <position position="167"/>
    </location>
</feature>
<dbReference type="InterPro" id="IPR005754">
    <property type="entry name" value="Sortase"/>
</dbReference>
<dbReference type="AlphaFoldDB" id="A0A6N7KN03"/>
<proteinExistence type="predicted"/>
<keyword evidence="1" id="KW-0378">Hydrolase</keyword>
<evidence type="ECO:0000313" key="5">
    <source>
        <dbReference type="Proteomes" id="UP000450000"/>
    </source>
</evidence>
<gene>
    <name evidence="4" type="ORF">F7Q99_07240</name>
</gene>
<dbReference type="GO" id="GO:0016787">
    <property type="term" value="F:hydrolase activity"/>
    <property type="evidence" value="ECO:0007669"/>
    <property type="project" value="UniProtKB-KW"/>
</dbReference>
<dbReference type="Pfam" id="PF04203">
    <property type="entry name" value="Sortase"/>
    <property type="match status" value="1"/>
</dbReference>
<evidence type="ECO:0000256" key="2">
    <source>
        <dbReference type="PIRSR" id="PIRSR605754-1"/>
    </source>
</evidence>
<evidence type="ECO:0000313" key="4">
    <source>
        <dbReference type="EMBL" id="MQS12095.1"/>
    </source>
</evidence>
<dbReference type="Proteomes" id="UP000450000">
    <property type="component" value="Unassembled WGS sequence"/>
</dbReference>
<dbReference type="RefSeq" id="WP_153460559.1">
    <property type="nucleotide sequence ID" value="NZ_WBOF01000001.1"/>
</dbReference>
<dbReference type="EMBL" id="WBOF01000001">
    <property type="protein sequence ID" value="MQS12095.1"/>
    <property type="molecule type" value="Genomic_DNA"/>
</dbReference>
<reference evidence="4 5" key="1">
    <citation type="submission" date="2019-09" db="EMBL/GenBank/DDBJ databases">
        <title>Genome Sequences of Streptomyces kaniharaensis ATCC 21070.</title>
        <authorList>
            <person name="Zhu W."/>
            <person name="De Crecy-Lagard V."/>
            <person name="Richards N.G."/>
        </authorList>
    </citation>
    <scope>NUCLEOTIDE SEQUENCE [LARGE SCALE GENOMIC DNA]</scope>
    <source>
        <strain evidence="4 5">SF-557</strain>
    </source>
</reference>
<feature type="compositionally biased region" description="Pro residues" evidence="3">
    <location>
        <begin position="78"/>
        <end position="93"/>
    </location>
</feature>